<evidence type="ECO:0008006" key="3">
    <source>
        <dbReference type="Google" id="ProtNLM"/>
    </source>
</evidence>
<dbReference type="Proteomes" id="UP001213000">
    <property type="component" value="Unassembled WGS sequence"/>
</dbReference>
<keyword evidence="2" id="KW-1185">Reference proteome</keyword>
<dbReference type="EMBL" id="JANIEX010000219">
    <property type="protein sequence ID" value="KAJ3570777.1"/>
    <property type="molecule type" value="Genomic_DNA"/>
</dbReference>
<proteinExistence type="predicted"/>
<dbReference type="SUPFAM" id="SSF51735">
    <property type="entry name" value="NAD(P)-binding Rossmann-fold domains"/>
    <property type="match status" value="1"/>
</dbReference>
<gene>
    <name evidence="1" type="ORF">NP233_g4185</name>
</gene>
<organism evidence="1 2">
    <name type="scientific">Leucocoprinus birnbaumii</name>
    <dbReference type="NCBI Taxonomy" id="56174"/>
    <lineage>
        <taxon>Eukaryota</taxon>
        <taxon>Fungi</taxon>
        <taxon>Dikarya</taxon>
        <taxon>Basidiomycota</taxon>
        <taxon>Agaricomycotina</taxon>
        <taxon>Agaricomycetes</taxon>
        <taxon>Agaricomycetidae</taxon>
        <taxon>Agaricales</taxon>
        <taxon>Agaricineae</taxon>
        <taxon>Agaricaceae</taxon>
        <taxon>Leucocoprinus</taxon>
    </lineage>
</organism>
<dbReference type="PANTHER" id="PTHR15020:SF50">
    <property type="entry name" value="UPF0659 PROTEIN YMR090W"/>
    <property type="match status" value="1"/>
</dbReference>
<evidence type="ECO:0000313" key="2">
    <source>
        <dbReference type="Proteomes" id="UP001213000"/>
    </source>
</evidence>
<dbReference type="InterPro" id="IPR036291">
    <property type="entry name" value="NAD(P)-bd_dom_sf"/>
</dbReference>
<evidence type="ECO:0000313" key="1">
    <source>
        <dbReference type="EMBL" id="KAJ3570777.1"/>
    </source>
</evidence>
<dbReference type="AlphaFoldDB" id="A0AAD5VWK3"/>
<comment type="caution">
    <text evidence="1">The sequence shown here is derived from an EMBL/GenBank/DDBJ whole genome shotgun (WGS) entry which is preliminary data.</text>
</comment>
<sequence length="289" mass="31150">MSSANNLNVLVLGGSRHIGYHAALRLLGTGATVTFLLRNPSCFDSDTEIQKYVSSKNVNLVKGDATVRSDVQNVWDVATAGGESPVHVVLCTIGFSGSPSFNILKGVQISPPNLLTLSLLNLFSTMPPSTSSDTTSPKFVIISATGVNQKSRAAAPILLRPLYSYAIQGPLQDKHGAERVVSVLGGWNWDSDIPEPEDQILDRAGKWLETEGMPKAGTLKNVVVVRPALLDDGECRADKVTGKAPYRVGEGEVGGWSVSRKDVAHFVVEMVRSEAKWDAYKDRQISIAY</sequence>
<accession>A0AAD5VWK3</accession>
<reference evidence="1" key="1">
    <citation type="submission" date="2022-07" db="EMBL/GenBank/DDBJ databases">
        <title>Genome Sequence of Leucocoprinus birnbaumii.</title>
        <authorList>
            <person name="Buettner E."/>
        </authorList>
    </citation>
    <scope>NUCLEOTIDE SEQUENCE</scope>
    <source>
        <strain evidence="1">VT141</strain>
    </source>
</reference>
<dbReference type="Gene3D" id="3.40.50.720">
    <property type="entry name" value="NAD(P)-binding Rossmann-like Domain"/>
    <property type="match status" value="1"/>
</dbReference>
<protein>
    <recommendedName>
        <fullName evidence="3">NAD(P)-binding domain-containing protein</fullName>
    </recommendedName>
</protein>
<dbReference type="PANTHER" id="PTHR15020">
    <property type="entry name" value="FLAVIN REDUCTASE-RELATED"/>
    <property type="match status" value="1"/>
</dbReference>
<name>A0AAD5VWK3_9AGAR</name>